<organism evidence="1">
    <name type="scientific">Heliothis virescens</name>
    <name type="common">Tobacco budworm moth</name>
    <dbReference type="NCBI Taxonomy" id="7102"/>
    <lineage>
        <taxon>Eukaryota</taxon>
        <taxon>Metazoa</taxon>
        <taxon>Ecdysozoa</taxon>
        <taxon>Arthropoda</taxon>
        <taxon>Hexapoda</taxon>
        <taxon>Insecta</taxon>
        <taxon>Pterygota</taxon>
        <taxon>Neoptera</taxon>
        <taxon>Endopterygota</taxon>
        <taxon>Lepidoptera</taxon>
        <taxon>Glossata</taxon>
        <taxon>Ditrysia</taxon>
        <taxon>Noctuoidea</taxon>
        <taxon>Noctuidae</taxon>
        <taxon>Heliothinae</taxon>
        <taxon>Heliothis</taxon>
    </lineage>
</organism>
<dbReference type="InterPro" id="IPR016181">
    <property type="entry name" value="Acyl_CoA_acyltransferase"/>
</dbReference>
<name>A0A2A4JI98_HELVI</name>
<dbReference type="SUPFAM" id="SSF55729">
    <property type="entry name" value="Acyl-CoA N-acyltransferases (Nat)"/>
    <property type="match status" value="1"/>
</dbReference>
<dbReference type="EMBL" id="NWSH01001302">
    <property type="protein sequence ID" value="PCG71787.1"/>
    <property type="molecule type" value="Genomic_DNA"/>
</dbReference>
<comment type="caution">
    <text evidence="1">The sequence shown here is derived from an EMBL/GenBank/DDBJ whole genome shotgun (WGS) entry which is preliminary data.</text>
</comment>
<dbReference type="Gene3D" id="3.40.630.30">
    <property type="match status" value="1"/>
</dbReference>
<dbReference type="AlphaFoldDB" id="A0A2A4JI98"/>
<gene>
    <name evidence="1" type="ORF">B5V51_1513</name>
</gene>
<sequence>MQCLNTLRVGALRMSYASSAFRVPQHVNVMAKRFRRQSPCDYCLIPKDKKPCFDIRNVTIERAKECHSKMIRSFLYTHYWPREPSVIGLWMPLNSPYLDILSDKYSTSGERLLAFERIPRTSEQRLIGITVANKVYPWMINEIVDWAHCTVSKPERHRMFFYAHCLNSPGLFKKYKVDYIYDIEVLGTSADVTGQGVGTLLMNTMLTSAKEMRHPVVQFVSKSHYTSRICEKCGMKRIWAMDYTEFVDDCGQRVFFPRRPHHTVGVYVKYYDPKKGGEIPCKQQE</sequence>
<accession>A0A2A4JI98</accession>
<evidence type="ECO:0008006" key="2">
    <source>
        <dbReference type="Google" id="ProtNLM"/>
    </source>
</evidence>
<reference evidence="1" key="1">
    <citation type="submission" date="2017-09" db="EMBL/GenBank/DDBJ databases">
        <title>Contemporary evolution of a Lepidopteran species, Heliothis virescens, in response to modern agricultural practices.</title>
        <authorList>
            <person name="Fritz M.L."/>
            <person name="Deyonke A.M."/>
            <person name="Papanicolaou A."/>
            <person name="Micinski S."/>
            <person name="Westbrook J."/>
            <person name="Gould F."/>
        </authorList>
    </citation>
    <scope>NUCLEOTIDE SEQUENCE [LARGE SCALE GENOMIC DNA]</scope>
    <source>
        <strain evidence="1">HvINT-</strain>
        <tissue evidence="1">Whole body</tissue>
    </source>
</reference>
<proteinExistence type="predicted"/>
<protein>
    <recommendedName>
        <fullName evidence="2">N-acetyltransferase domain-containing protein</fullName>
    </recommendedName>
</protein>
<evidence type="ECO:0000313" key="1">
    <source>
        <dbReference type="EMBL" id="PCG71787.1"/>
    </source>
</evidence>